<evidence type="ECO:0000256" key="1">
    <source>
        <dbReference type="ARBA" id="ARBA00004984"/>
    </source>
</evidence>
<keyword evidence="7 9" id="KW-0862">Zinc</keyword>
<reference evidence="11 12" key="1">
    <citation type="submission" date="2015-04" db="EMBL/GenBank/DDBJ databases">
        <title>Lasius niger genome sequencing.</title>
        <authorList>
            <person name="Konorov E.A."/>
            <person name="Nikitin M.A."/>
            <person name="Kirill M.V."/>
            <person name="Chang P."/>
        </authorList>
    </citation>
    <scope>NUCLEOTIDE SEQUENCE [LARGE SCALE GENOMIC DNA]</scope>
    <source>
        <tissue evidence="11">Whole</tissue>
    </source>
</reference>
<dbReference type="NCBIfam" id="TIGR02967">
    <property type="entry name" value="guan_deamin"/>
    <property type="match status" value="1"/>
</dbReference>
<comment type="pathway">
    <text evidence="1 9">Purine metabolism; guanine degradation; xanthine from guanine: step 1/1.</text>
</comment>
<sequence>MVRQVFIGPMIHTDENGELIIKESIAIFIEDGKIIDVTENPMTDQQKIHDFHADKVNNLSHGEFMIPGFIDCHTHAVQFPNLGLGYDKCLLDWLETYTFPLEKKYTDTKFAEQVFEAVVKRTIEAGSTTACYFASLYTEASAILAEKVAELGQRAFIGKINMNAPRNDGYYESTEKSIKDTMAFLESVEQIGNPLVRPIITPRFALSCNMELMQELAKIAKAKDLHIQSHVSENEAEIKAVKEIFKEQSSYTAVYEAAGLLTSKTVLAHGVHLEDSELAMLEKRGTAIIHCPSSNTYLRSGLCDVRRLKAKNIKVGLGTDVSGGSSYSMLDEMRSVLHVSNCLSITRHDHVPFNYKDVFHMATLGGAKALSIEDKVGNLMPGKEFDALIIDLNAKSSLLDNFKKYTLEERLQRFIYSGDDRNIVSVYVRGRKVK</sequence>
<keyword evidence="12" id="KW-1185">Reference proteome</keyword>
<dbReference type="EC" id="3.5.4.3" evidence="3 9"/>
<dbReference type="PaxDb" id="67767-A0A0J7L2Z9"/>
<dbReference type="Pfam" id="PF01979">
    <property type="entry name" value="Amidohydro_1"/>
    <property type="match status" value="1"/>
</dbReference>
<dbReference type="Proteomes" id="UP000036403">
    <property type="component" value="Unassembled WGS sequence"/>
</dbReference>
<keyword evidence="6 9" id="KW-0378">Hydrolase</keyword>
<evidence type="ECO:0000259" key="10">
    <source>
        <dbReference type="Pfam" id="PF01979"/>
    </source>
</evidence>
<evidence type="ECO:0000256" key="3">
    <source>
        <dbReference type="ARBA" id="ARBA00012781"/>
    </source>
</evidence>
<dbReference type="GO" id="GO:0008270">
    <property type="term" value="F:zinc ion binding"/>
    <property type="evidence" value="ECO:0007669"/>
    <property type="project" value="UniProtKB-UniRule"/>
</dbReference>
<comment type="function">
    <text evidence="9">Catalyzes the hydrolytic deamination of guanine, producing xanthine and ammonia.</text>
</comment>
<evidence type="ECO:0000256" key="5">
    <source>
        <dbReference type="ARBA" id="ARBA00022723"/>
    </source>
</evidence>
<dbReference type="Gene3D" id="2.30.40.10">
    <property type="entry name" value="Urease, subunit C, domain 1"/>
    <property type="match status" value="1"/>
</dbReference>
<dbReference type="AlphaFoldDB" id="A0A0J7L2Z9"/>
<dbReference type="PANTHER" id="PTHR11271">
    <property type="entry name" value="GUANINE DEAMINASE"/>
    <property type="match status" value="1"/>
</dbReference>
<dbReference type="SUPFAM" id="SSF51556">
    <property type="entry name" value="Metallo-dependent hydrolases"/>
    <property type="match status" value="1"/>
</dbReference>
<dbReference type="InterPro" id="IPR051607">
    <property type="entry name" value="Metallo-dep_hydrolases"/>
</dbReference>
<name>A0A0J7L2Z9_LASNI</name>
<dbReference type="SUPFAM" id="SSF51338">
    <property type="entry name" value="Composite domain of metallo-dependent hydrolases"/>
    <property type="match status" value="1"/>
</dbReference>
<evidence type="ECO:0000256" key="9">
    <source>
        <dbReference type="RuleBase" id="RU366009"/>
    </source>
</evidence>
<keyword evidence="5 9" id="KW-0479">Metal-binding</keyword>
<organism evidence="11 12">
    <name type="scientific">Lasius niger</name>
    <name type="common">Black garden ant</name>
    <dbReference type="NCBI Taxonomy" id="67767"/>
    <lineage>
        <taxon>Eukaryota</taxon>
        <taxon>Metazoa</taxon>
        <taxon>Ecdysozoa</taxon>
        <taxon>Arthropoda</taxon>
        <taxon>Hexapoda</taxon>
        <taxon>Insecta</taxon>
        <taxon>Pterygota</taxon>
        <taxon>Neoptera</taxon>
        <taxon>Endopterygota</taxon>
        <taxon>Hymenoptera</taxon>
        <taxon>Apocrita</taxon>
        <taxon>Aculeata</taxon>
        <taxon>Formicoidea</taxon>
        <taxon>Formicidae</taxon>
        <taxon>Formicinae</taxon>
        <taxon>Lasius</taxon>
        <taxon>Lasius</taxon>
    </lineage>
</organism>
<dbReference type="InterPro" id="IPR014311">
    <property type="entry name" value="Guanine_deaminase"/>
</dbReference>
<evidence type="ECO:0000256" key="4">
    <source>
        <dbReference type="ARBA" id="ARBA00014514"/>
    </source>
</evidence>
<feature type="domain" description="Amidohydrolase-related" evidence="10">
    <location>
        <begin position="64"/>
        <end position="433"/>
    </location>
</feature>
<dbReference type="InterPro" id="IPR032466">
    <property type="entry name" value="Metal_Hydrolase"/>
</dbReference>
<dbReference type="STRING" id="67767.A0A0J7L2Z9"/>
<comment type="caution">
    <text evidence="11">The sequence shown here is derived from an EMBL/GenBank/DDBJ whole genome shotgun (WGS) entry which is preliminary data.</text>
</comment>
<dbReference type="GO" id="GO:0006147">
    <property type="term" value="P:guanine catabolic process"/>
    <property type="evidence" value="ECO:0007669"/>
    <property type="project" value="UniProtKB-UniRule"/>
</dbReference>
<comment type="similarity">
    <text evidence="2 9">Belongs to the metallo-dependent hydrolases superfamily. ATZ/TRZ family.</text>
</comment>
<evidence type="ECO:0000256" key="8">
    <source>
        <dbReference type="ARBA" id="ARBA00051148"/>
    </source>
</evidence>
<protein>
    <recommendedName>
        <fullName evidence="4 9">Guanine deaminase</fullName>
        <shortName evidence="9">Guanase</shortName>
        <ecNumber evidence="3 9">3.5.4.3</ecNumber>
    </recommendedName>
    <alternativeName>
        <fullName evidence="9">Guanine aminohydrolase</fullName>
    </alternativeName>
</protein>
<dbReference type="GO" id="GO:0008892">
    <property type="term" value="F:guanine deaminase activity"/>
    <property type="evidence" value="ECO:0007669"/>
    <property type="project" value="UniProtKB-UniRule"/>
</dbReference>
<dbReference type="Gene3D" id="3.20.20.140">
    <property type="entry name" value="Metal-dependent hydrolases"/>
    <property type="match status" value="1"/>
</dbReference>
<evidence type="ECO:0000313" key="11">
    <source>
        <dbReference type="EMBL" id="KMQ97177.1"/>
    </source>
</evidence>
<dbReference type="OrthoDB" id="194468at2759"/>
<dbReference type="InterPro" id="IPR011059">
    <property type="entry name" value="Metal-dep_hydrolase_composite"/>
</dbReference>
<evidence type="ECO:0000256" key="2">
    <source>
        <dbReference type="ARBA" id="ARBA00006745"/>
    </source>
</evidence>
<evidence type="ECO:0000256" key="6">
    <source>
        <dbReference type="ARBA" id="ARBA00022801"/>
    </source>
</evidence>
<dbReference type="InterPro" id="IPR006680">
    <property type="entry name" value="Amidohydro-rel"/>
</dbReference>
<accession>A0A0J7L2Z9</accession>
<evidence type="ECO:0000256" key="7">
    <source>
        <dbReference type="ARBA" id="ARBA00022833"/>
    </source>
</evidence>
<dbReference type="EMBL" id="LBMM01000942">
    <property type="protein sequence ID" value="KMQ97177.1"/>
    <property type="molecule type" value="Genomic_DNA"/>
</dbReference>
<evidence type="ECO:0000313" key="12">
    <source>
        <dbReference type="Proteomes" id="UP000036403"/>
    </source>
</evidence>
<comment type="cofactor">
    <cofactor evidence="9">
        <name>Zn(2+)</name>
        <dbReference type="ChEBI" id="CHEBI:29105"/>
    </cofactor>
    <text evidence="9">Binds 1 zinc ion per subunit.</text>
</comment>
<proteinExistence type="inferred from homology"/>
<gene>
    <name evidence="11" type="ORF">RF55_2508</name>
</gene>
<comment type="catalytic activity">
    <reaction evidence="8 9">
        <text>guanine + H2O + H(+) = xanthine + NH4(+)</text>
        <dbReference type="Rhea" id="RHEA:14665"/>
        <dbReference type="ChEBI" id="CHEBI:15377"/>
        <dbReference type="ChEBI" id="CHEBI:15378"/>
        <dbReference type="ChEBI" id="CHEBI:16235"/>
        <dbReference type="ChEBI" id="CHEBI:17712"/>
        <dbReference type="ChEBI" id="CHEBI:28938"/>
        <dbReference type="EC" id="3.5.4.3"/>
    </reaction>
</comment>
<dbReference type="UniPathway" id="UPA00603">
    <property type="reaction ID" value="UER00660"/>
</dbReference>
<dbReference type="GO" id="GO:0005829">
    <property type="term" value="C:cytosol"/>
    <property type="evidence" value="ECO:0007669"/>
    <property type="project" value="TreeGrafter"/>
</dbReference>
<dbReference type="FunFam" id="3.20.20.140:FF:000022">
    <property type="entry name" value="Guanine deaminase"/>
    <property type="match status" value="1"/>
</dbReference>
<dbReference type="PANTHER" id="PTHR11271:SF6">
    <property type="entry name" value="GUANINE DEAMINASE"/>
    <property type="match status" value="1"/>
</dbReference>